<proteinExistence type="predicted"/>
<sequence>MSLQPRLVLLAAFIFTLNVFAFSERKFTAAPKHAGLRRRDTSFDPSYDDLTLVFAEGTSDKDAAASVYLKPKQPTLILEDVDDHIESITCFENQIILSFYGNRAFQSAREVWQTHHQFTLITNHAECHNADEHAAWSVTFDTATSDTNSISLWAEPSTLRSSMSRMKVEIGSHVTDHVDLKKLARRQTPTPSPTSSNVASGSPATTFTYSSPTATATGASVSADVSFSRIGTVLVPPDLSIIDHIPGMAFLQNVRLSCVNCTMTGNIALTAGGFEVDTDDMEIDEAEQFLQQGFLEFDATNISAHMEFELAFLPGFTIQGYTARLPSIPLGAITIVGIINFGPTLDLTFPIAMTLESPVTFRAGFKLSAPPSLKIHLDVAAPTNSSTTGFGDIDLDVLPFSADAKNLTLGFTAGFRPELVVGAGLGSSIPGYSVGGGVGVFLDLPLLSATLEQLENVNEKCEPDSSGKNKSAVCLRPSLTYGGGSQWGLEAVIAGFNYSHEDEPVTLASTATMLPTQCLSWDAKHGSLVDAQTTASQTASGGNSGSTGTAESIGEKHSLDGKFAVTMWLFSLAVILS</sequence>
<evidence type="ECO:0000313" key="1">
    <source>
        <dbReference type="EMBL" id="KAJ9655401.1"/>
    </source>
</evidence>
<accession>A0ACC3A4V9</accession>
<organism evidence="1 2">
    <name type="scientific">Neophaeococcomyces mojaviensis</name>
    <dbReference type="NCBI Taxonomy" id="3383035"/>
    <lineage>
        <taxon>Eukaryota</taxon>
        <taxon>Fungi</taxon>
        <taxon>Dikarya</taxon>
        <taxon>Ascomycota</taxon>
        <taxon>Pezizomycotina</taxon>
        <taxon>Eurotiomycetes</taxon>
        <taxon>Chaetothyriomycetidae</taxon>
        <taxon>Chaetothyriales</taxon>
        <taxon>Chaetothyriales incertae sedis</taxon>
        <taxon>Neophaeococcomyces</taxon>
    </lineage>
</organism>
<dbReference type="Proteomes" id="UP001172386">
    <property type="component" value="Unassembled WGS sequence"/>
</dbReference>
<evidence type="ECO:0000313" key="2">
    <source>
        <dbReference type="Proteomes" id="UP001172386"/>
    </source>
</evidence>
<reference evidence="1" key="1">
    <citation type="submission" date="2022-10" db="EMBL/GenBank/DDBJ databases">
        <title>Culturing micro-colonial fungi from biological soil crusts in the Mojave desert and describing Neophaeococcomyces mojavensis, and introducing the new genera and species Taxawa tesnikishii.</title>
        <authorList>
            <person name="Kurbessoian T."/>
            <person name="Stajich J.E."/>
        </authorList>
    </citation>
    <scope>NUCLEOTIDE SEQUENCE</scope>
    <source>
        <strain evidence="1">JES_112</strain>
    </source>
</reference>
<comment type="caution">
    <text evidence="1">The sequence shown here is derived from an EMBL/GenBank/DDBJ whole genome shotgun (WGS) entry which is preliminary data.</text>
</comment>
<protein>
    <submittedName>
        <fullName evidence="1">Uncharacterized protein</fullName>
    </submittedName>
</protein>
<dbReference type="EMBL" id="JAPDRQ010000097">
    <property type="protein sequence ID" value="KAJ9655401.1"/>
    <property type="molecule type" value="Genomic_DNA"/>
</dbReference>
<keyword evidence="2" id="KW-1185">Reference proteome</keyword>
<gene>
    <name evidence="1" type="ORF">H2198_005705</name>
</gene>
<name>A0ACC3A4V9_9EURO</name>